<evidence type="ECO:0000313" key="3">
    <source>
        <dbReference type="Proteomes" id="UP000678016"/>
    </source>
</evidence>
<gene>
    <name evidence="2" type="ORF">KGD83_12765</name>
</gene>
<feature type="domain" description="DUF397" evidence="1">
    <location>
        <begin position="7"/>
        <end position="55"/>
    </location>
</feature>
<dbReference type="Proteomes" id="UP000678016">
    <property type="component" value="Chromosome"/>
</dbReference>
<dbReference type="RefSeq" id="WP_071622266.1">
    <property type="nucleotide sequence ID" value="NZ_CP074132.1"/>
</dbReference>
<evidence type="ECO:0000313" key="2">
    <source>
        <dbReference type="EMBL" id="QUX31279.1"/>
    </source>
</evidence>
<sequence>MNTVDGYRKSSYSGHSGECVEVKESPEVVLVRDTQNRELGPVGFTAHAWSALIGTLAAQ</sequence>
<keyword evidence="3" id="KW-1185">Reference proteome</keyword>
<proteinExistence type="predicted"/>
<dbReference type="InterPro" id="IPR007278">
    <property type="entry name" value="DUF397"/>
</dbReference>
<dbReference type="EMBL" id="CP074132">
    <property type="protein sequence ID" value="QUX31279.1"/>
    <property type="molecule type" value="Genomic_DNA"/>
</dbReference>
<dbReference type="Pfam" id="PF04149">
    <property type="entry name" value="DUF397"/>
    <property type="match status" value="1"/>
</dbReference>
<name>A0ABX8CA18_9ACTN</name>
<protein>
    <submittedName>
        <fullName evidence="2">DUF397 domain-containing protein</fullName>
    </submittedName>
</protein>
<evidence type="ECO:0000259" key="1">
    <source>
        <dbReference type="Pfam" id="PF04149"/>
    </source>
</evidence>
<reference evidence="3" key="1">
    <citation type="submission" date="2021-05" db="EMBL/GenBank/DDBJ databases">
        <title>Direct Submission.</title>
        <authorList>
            <person name="Li K."/>
            <person name="Gao J."/>
        </authorList>
    </citation>
    <scope>NUCLEOTIDE SEQUENCE [LARGE SCALE GENOMIC DNA]</scope>
    <source>
        <strain evidence="3">HDS12</strain>
    </source>
</reference>
<accession>A0ABX8CA18</accession>
<organism evidence="2 3">
    <name type="scientific">Nocardiopsis akebiae</name>
    <dbReference type="NCBI Taxonomy" id="2831968"/>
    <lineage>
        <taxon>Bacteria</taxon>
        <taxon>Bacillati</taxon>
        <taxon>Actinomycetota</taxon>
        <taxon>Actinomycetes</taxon>
        <taxon>Streptosporangiales</taxon>
        <taxon>Nocardiopsidaceae</taxon>
        <taxon>Nocardiopsis</taxon>
    </lineage>
</organism>